<sequence length="269" mass="28959">MTAADRILLQSHRPDPPPWMRRCLESVQAFAEAHGYAYRLLDDAALFDGIPSGYMAKCRAHGRMATAADLGRLLRAREALAEGAERVVWLDADVLVFAPDRLAADLDAAAAAHPHAFGVEVWVQPGPRAGARPVARRNVHNAACLFTPATPVLDFLIYACERLVQRLDPDRGFPPQLCGPRLLNALDPLVRFPLLESCGMVSPLLGADLIGAGDGRALAAFQQRSKDMRPPAALNLCSSLAEAETAGVTCDASYYHRLITALETGGAFP</sequence>
<dbReference type="EMBL" id="ANHY01000015">
    <property type="protein sequence ID" value="EKV28636.1"/>
    <property type="molecule type" value="Genomic_DNA"/>
</dbReference>
<evidence type="ECO:0000313" key="1">
    <source>
        <dbReference type="EMBL" id="EKV28636.1"/>
    </source>
</evidence>
<dbReference type="RefSeq" id="WP_009541504.1">
    <property type="nucleotide sequence ID" value="NZ_ANHY01000015.1"/>
</dbReference>
<proteinExistence type="predicted"/>
<protein>
    <submittedName>
        <fullName evidence="1">Uncharacterized protein</fullName>
    </submittedName>
</protein>
<gene>
    <name evidence="1" type="ORF">C882_0848</name>
</gene>
<comment type="caution">
    <text evidence="1">The sequence shown here is derived from an EMBL/GenBank/DDBJ whole genome shotgun (WGS) entry which is preliminary data.</text>
</comment>
<dbReference type="OrthoDB" id="195155at2"/>
<keyword evidence="2" id="KW-1185">Reference proteome</keyword>
<dbReference type="Proteomes" id="UP000009881">
    <property type="component" value="Unassembled WGS sequence"/>
</dbReference>
<dbReference type="eggNOG" id="ENOG5032R5Q">
    <property type="taxonomic scope" value="Bacteria"/>
</dbReference>
<accession>K9HJ74</accession>
<name>K9HJ74_9PROT</name>
<organism evidence="1 2">
    <name type="scientific">Caenispirillum salinarum AK4</name>
    <dbReference type="NCBI Taxonomy" id="1238182"/>
    <lineage>
        <taxon>Bacteria</taxon>
        <taxon>Pseudomonadati</taxon>
        <taxon>Pseudomonadota</taxon>
        <taxon>Alphaproteobacteria</taxon>
        <taxon>Rhodospirillales</taxon>
        <taxon>Novispirillaceae</taxon>
        <taxon>Caenispirillum</taxon>
    </lineage>
</organism>
<evidence type="ECO:0000313" key="2">
    <source>
        <dbReference type="Proteomes" id="UP000009881"/>
    </source>
</evidence>
<dbReference type="STRING" id="1238182.C882_0848"/>
<reference evidence="1 2" key="1">
    <citation type="journal article" date="2013" name="Genome Announc.">
        <title>Draft Genome Sequence of an Alphaproteobacterium, Caenispirillum salinarum AK4(T), Isolated from a Solar Saltern.</title>
        <authorList>
            <person name="Khatri I."/>
            <person name="Singh A."/>
            <person name="Korpole S."/>
            <person name="Pinnaka A.K."/>
            <person name="Subramanian S."/>
        </authorList>
    </citation>
    <scope>NUCLEOTIDE SEQUENCE [LARGE SCALE GENOMIC DNA]</scope>
    <source>
        <strain evidence="1 2">AK4</strain>
    </source>
</reference>
<dbReference type="AlphaFoldDB" id="K9HJ74"/>